<reference evidence="6 7" key="1">
    <citation type="submission" date="2014-11" db="EMBL/GenBank/DDBJ databases">
        <authorList>
            <person name="Urmite Genomes Urmite Genomes"/>
        </authorList>
    </citation>
    <scope>NUCLEOTIDE SEQUENCE [LARGE SCALE GENOMIC DNA]</scope>
    <source>
        <strain evidence="6 7">Oc5</strain>
    </source>
</reference>
<evidence type="ECO:0000313" key="7">
    <source>
        <dbReference type="Proteomes" id="UP000040453"/>
    </source>
</evidence>
<evidence type="ECO:0000256" key="1">
    <source>
        <dbReference type="ARBA" id="ARBA00004141"/>
    </source>
</evidence>
<proteinExistence type="predicted"/>
<evidence type="ECO:0000256" key="4">
    <source>
        <dbReference type="ARBA" id="ARBA00023136"/>
    </source>
</evidence>
<keyword evidence="2 5" id="KW-0812">Transmembrane</keyword>
<feature type="transmembrane region" description="Helical" evidence="5">
    <location>
        <begin position="108"/>
        <end position="125"/>
    </location>
</feature>
<organism evidence="6 7">
    <name type="scientific">Oceanobacillus oncorhynchi</name>
    <dbReference type="NCBI Taxonomy" id="545501"/>
    <lineage>
        <taxon>Bacteria</taxon>
        <taxon>Bacillati</taxon>
        <taxon>Bacillota</taxon>
        <taxon>Bacilli</taxon>
        <taxon>Bacillales</taxon>
        <taxon>Bacillaceae</taxon>
        <taxon>Oceanobacillus</taxon>
    </lineage>
</organism>
<feature type="transmembrane region" description="Helical" evidence="5">
    <location>
        <begin position="262"/>
        <end position="281"/>
    </location>
</feature>
<feature type="transmembrane region" description="Helical" evidence="5">
    <location>
        <begin position="159"/>
        <end position="180"/>
    </location>
</feature>
<evidence type="ECO:0000256" key="5">
    <source>
        <dbReference type="SAM" id="Phobius"/>
    </source>
</evidence>
<dbReference type="GO" id="GO:0016020">
    <property type="term" value="C:membrane"/>
    <property type="evidence" value="ECO:0007669"/>
    <property type="project" value="UniProtKB-SubCell"/>
</dbReference>
<dbReference type="CDD" id="cd13962">
    <property type="entry name" value="PT_UbiA_UBIAD1"/>
    <property type="match status" value="1"/>
</dbReference>
<feature type="transmembrane region" description="Helical" evidence="5">
    <location>
        <begin position="12"/>
        <end position="39"/>
    </location>
</feature>
<comment type="subcellular location">
    <subcellularLocation>
        <location evidence="1">Membrane</location>
        <topology evidence="1">Multi-pass membrane protein</topology>
    </subcellularLocation>
</comment>
<gene>
    <name evidence="6" type="ORF">BN997_02127</name>
</gene>
<dbReference type="OrthoDB" id="2380496at2"/>
<keyword evidence="4 5" id="KW-0472">Membrane</keyword>
<name>A0A0A1MRN3_9BACI</name>
<dbReference type="Pfam" id="PF01040">
    <property type="entry name" value="UbiA"/>
    <property type="match status" value="1"/>
</dbReference>
<keyword evidence="6" id="KW-0808">Transferase</keyword>
<dbReference type="RefSeq" id="WP_052484976.1">
    <property type="nucleotide sequence ID" value="NZ_CDGG01000001.1"/>
</dbReference>
<keyword evidence="7" id="KW-1185">Reference proteome</keyword>
<accession>A0A0A1MRN3</accession>
<dbReference type="InterPro" id="IPR026046">
    <property type="entry name" value="UBIAD1"/>
</dbReference>
<dbReference type="AlphaFoldDB" id="A0A0A1MRN3"/>
<dbReference type="Proteomes" id="UP000040453">
    <property type="component" value="Unassembled WGS sequence"/>
</dbReference>
<dbReference type="EMBL" id="CDGG01000001">
    <property type="protein sequence ID" value="CEI82267.1"/>
    <property type="molecule type" value="Genomic_DNA"/>
</dbReference>
<sequence length="309" mass="33725">MIPAQPAITRKSIVMLLRLVAVVFSSIAAILSTVLPLLFYTDLSAGAVMTVASVLLIGAVFIHGMLTHTLNDIADYQSGTDQYSPGVLSGGSRVLQTGTMSVGMLKQLGIWMTIFLLLMAILFAFLGLTEFAVLTLVGIWGAVSYSLKPFQLAYYPFAGEWLSLFPTMLMLGIAAPWILLGQVAAWTWQNAIINAIWCMAWVMVHHIPDRHADRKAVPLKQTSVVWAENKFGASGAKLPAMLYFILIGLLLIWTAFTRPAGAIGAGILLTYAIYLVIKMDIDDVEKVTNDEKKLLILAFVTAIWLGSFV</sequence>
<feature type="transmembrane region" description="Helical" evidence="5">
    <location>
        <begin position="238"/>
        <end position="256"/>
    </location>
</feature>
<feature type="transmembrane region" description="Helical" evidence="5">
    <location>
        <begin position="186"/>
        <end position="204"/>
    </location>
</feature>
<dbReference type="InterPro" id="IPR000537">
    <property type="entry name" value="UbiA_prenyltransferase"/>
</dbReference>
<keyword evidence="3 5" id="KW-1133">Transmembrane helix</keyword>
<evidence type="ECO:0000256" key="2">
    <source>
        <dbReference type="ARBA" id="ARBA00022692"/>
    </source>
</evidence>
<feature type="transmembrane region" description="Helical" evidence="5">
    <location>
        <begin position="45"/>
        <end position="66"/>
    </location>
</feature>
<dbReference type="STRING" id="545501.BN997_02127"/>
<evidence type="ECO:0000313" key="6">
    <source>
        <dbReference type="EMBL" id="CEI82267.1"/>
    </source>
</evidence>
<dbReference type="GO" id="GO:0004659">
    <property type="term" value="F:prenyltransferase activity"/>
    <property type="evidence" value="ECO:0007669"/>
    <property type="project" value="InterPro"/>
</dbReference>
<evidence type="ECO:0000256" key="3">
    <source>
        <dbReference type="ARBA" id="ARBA00022989"/>
    </source>
</evidence>
<protein>
    <submittedName>
        <fullName evidence="6">1,4-dihydroxy-2-naphthoate octaprenyltransferase</fullName>
    </submittedName>
</protein>